<dbReference type="Proteomes" id="UP001610446">
    <property type="component" value="Unassembled WGS sequence"/>
</dbReference>
<evidence type="ECO:0000256" key="1">
    <source>
        <dbReference type="SAM" id="MobiDB-lite"/>
    </source>
</evidence>
<gene>
    <name evidence="2" type="ORF">BJY01DRAFT_258524</name>
</gene>
<feature type="region of interest" description="Disordered" evidence="1">
    <location>
        <begin position="30"/>
        <end position="86"/>
    </location>
</feature>
<keyword evidence="3" id="KW-1185">Reference proteome</keyword>
<feature type="compositionally biased region" description="Low complexity" evidence="1">
    <location>
        <begin position="76"/>
        <end position="86"/>
    </location>
</feature>
<protein>
    <submittedName>
        <fullName evidence="2">Uncharacterized protein</fullName>
    </submittedName>
</protein>
<evidence type="ECO:0000313" key="2">
    <source>
        <dbReference type="EMBL" id="KAL2836944.1"/>
    </source>
</evidence>
<accession>A0ABR4JAD6</accession>
<organism evidence="2 3">
    <name type="scientific">Aspergillus pseudoustus</name>
    <dbReference type="NCBI Taxonomy" id="1810923"/>
    <lineage>
        <taxon>Eukaryota</taxon>
        <taxon>Fungi</taxon>
        <taxon>Dikarya</taxon>
        <taxon>Ascomycota</taxon>
        <taxon>Pezizomycotina</taxon>
        <taxon>Eurotiomycetes</taxon>
        <taxon>Eurotiomycetidae</taxon>
        <taxon>Eurotiales</taxon>
        <taxon>Aspergillaceae</taxon>
        <taxon>Aspergillus</taxon>
        <taxon>Aspergillus subgen. Nidulantes</taxon>
    </lineage>
</organism>
<name>A0ABR4JAD6_9EURO</name>
<feature type="region of interest" description="Disordered" evidence="1">
    <location>
        <begin position="195"/>
        <end position="215"/>
    </location>
</feature>
<proteinExistence type="predicted"/>
<comment type="caution">
    <text evidence="2">The sequence shown here is derived from an EMBL/GenBank/DDBJ whole genome shotgun (WGS) entry which is preliminary data.</text>
</comment>
<evidence type="ECO:0000313" key="3">
    <source>
        <dbReference type="Proteomes" id="UP001610446"/>
    </source>
</evidence>
<dbReference type="EMBL" id="JBFXLU010000169">
    <property type="protein sequence ID" value="KAL2836944.1"/>
    <property type="molecule type" value="Genomic_DNA"/>
</dbReference>
<sequence length="350" mass="39019">MIKEQIWYIHESQDLHSLLSRVRAQSASRLSFKPRAPASAPVHRDPPARSFVPSLTRRDSTRSLLQPRFGSRLHARSTAPAPTARPSFIRHAIIEERRLASNKLTARSGGLRKNKPVKSVRFEETVTIHPVTRWINAPTKSVSFGSTTVIPPAPWEINKPAKNVSFGSRKAAIPVTRYINPKKHVSAPRFGRPRVQATHARSTAQVGTGTGDVSARLKAPAKSGCKAKPAKHVHFGETTAHNVTRWIDPVLHVSRLPSRARKNRLQGWSVTPFSKPDKFGEEARYIATWGTGTHAMLTKHASKPCDHGQACSYNVLAGIQARHPAWAPKMVFKSWLHKREAVRQMGYPMF</sequence>
<reference evidence="2 3" key="1">
    <citation type="submission" date="2024-07" db="EMBL/GenBank/DDBJ databases">
        <title>Section-level genome sequencing and comparative genomics of Aspergillus sections Usti and Cavernicolus.</title>
        <authorList>
            <consortium name="Lawrence Berkeley National Laboratory"/>
            <person name="Nybo J.L."/>
            <person name="Vesth T.C."/>
            <person name="Theobald S."/>
            <person name="Frisvad J.C."/>
            <person name="Larsen T.O."/>
            <person name="Kjaerboelling I."/>
            <person name="Rothschild-Mancinelli K."/>
            <person name="Lyhne E.K."/>
            <person name="Kogle M.E."/>
            <person name="Barry K."/>
            <person name="Clum A."/>
            <person name="Na H."/>
            <person name="Ledsgaard L."/>
            <person name="Lin J."/>
            <person name="Lipzen A."/>
            <person name="Kuo A."/>
            <person name="Riley R."/>
            <person name="Mondo S."/>
            <person name="Labutti K."/>
            <person name="Haridas S."/>
            <person name="Pangalinan J."/>
            <person name="Salamov A.A."/>
            <person name="Simmons B.A."/>
            <person name="Magnuson J.K."/>
            <person name="Chen J."/>
            <person name="Drula E."/>
            <person name="Henrissat B."/>
            <person name="Wiebenga A."/>
            <person name="Lubbers R.J."/>
            <person name="Gomes A.C."/>
            <person name="Makela M.R."/>
            <person name="Stajich J."/>
            <person name="Grigoriev I.V."/>
            <person name="Mortensen U.H."/>
            <person name="De Vries R.P."/>
            <person name="Baker S.E."/>
            <person name="Andersen M.R."/>
        </authorList>
    </citation>
    <scope>NUCLEOTIDE SEQUENCE [LARGE SCALE GENOMIC DNA]</scope>
    <source>
        <strain evidence="2 3">CBS 123904</strain>
    </source>
</reference>